<dbReference type="PANTHER" id="PTHR31616:SF0">
    <property type="entry name" value="GLUCAN 1,4-ALPHA-GLUCOSIDASE"/>
    <property type="match status" value="1"/>
</dbReference>
<dbReference type="Gene3D" id="1.50.10.10">
    <property type="match status" value="1"/>
</dbReference>
<evidence type="ECO:0000259" key="2">
    <source>
        <dbReference type="Pfam" id="PF00723"/>
    </source>
</evidence>
<dbReference type="InterPro" id="IPR015220">
    <property type="entry name" value="Glucodextranase_N"/>
</dbReference>
<dbReference type="CDD" id="cd07430">
    <property type="entry name" value="GH15_N"/>
    <property type="match status" value="1"/>
</dbReference>
<gene>
    <name evidence="4" type="ORF">CWB99_12380</name>
</gene>
<dbReference type="GO" id="GO:0004553">
    <property type="term" value="F:hydrolase activity, hydrolyzing O-glycosyl compounds"/>
    <property type="evidence" value="ECO:0007669"/>
    <property type="project" value="TreeGrafter"/>
</dbReference>
<sequence>MKKLSSLTLALVAAGLVGCGSANYADKPQTTAPGAPGDKPYWAYSGKTGIGTSYEAYKQGQYSDQASTQAVSKVWFSIAKGMITETMFGLIHQAQIKDMQFIVTGPDFTVTEQDALDVSIDYLDKDAQGRPLSLAYKVTSKDKQGRFTLEKHIFTDPDGQTLFVRAKVHTERDGVKLFVNVNPYVNNNGLNDFAKVTEQGLVAWEGDNYLTLQSRTGFKQASVGFTGQSDGLAELKASQSMAQRYTNTGAQSGNVNWLAELGDVDKQATFDLALSFGTSQSASFQEGAQSLARGYQQVLAHYNGEGEAIGWRDYLNSLEPMQKLSGYTADQGKLLYTSALVLKAQEDKTHAGALIASLSNPWGDTVAAEQGHTGYKAVWVRDFYQVAMAFLAMGDPQTALTAFEYLEKVQVTDKTPGNHGDTGWFLQKTHVDGELEWVGVQLDQTAMPIMLAWKLWQAGVLSDEKLAYWYKRMLQPAAEFLVDGGLARILWNDTQITPPATQQERWEEQDGYSPSTTAAVIAGLVAASDIAKLAGDKAGSERYMATAKRYDSEVESTMFTTEGNLPSKQSDGKYFFRIGKDANPNTDTKLSDNNGRAGMDKKQIIDGGFLELVRYGVRAADASSITNTLPEYEDENLPENLRVKYSFNFAGDPNSYPGYRRYGNDGYGEDEVRGTNYAEQGQNTAGQRGRVWPFFTGERGHYEIAAASQANGLDDNAVKRIKYTYIKGMEHFANEGLMLPEQVWDGVGVNPFGYTLGEGTNSATPLAWTHAEYVKLVRSLADKQVWDHYPILEQALK</sequence>
<dbReference type="InterPro" id="IPR011613">
    <property type="entry name" value="GH15-like"/>
</dbReference>
<dbReference type="Pfam" id="PF00723">
    <property type="entry name" value="Glyco_hydro_15"/>
    <property type="match status" value="1"/>
</dbReference>
<dbReference type="InterPro" id="IPR011013">
    <property type="entry name" value="Gal_mutarotase_sf_dom"/>
</dbReference>
<dbReference type="GO" id="GO:0016757">
    <property type="term" value="F:glycosyltransferase activity"/>
    <property type="evidence" value="ECO:0007669"/>
    <property type="project" value="UniProtKB-ARBA"/>
</dbReference>
<reference evidence="5" key="2">
    <citation type="submission" date="2019-06" db="EMBL/GenBank/DDBJ databases">
        <title>Co-occurence of chitin degradation, pigmentation and bioactivity in marine Pseudoalteromonas.</title>
        <authorList>
            <person name="Sonnenschein E.C."/>
            <person name="Bech P.K."/>
        </authorList>
    </citation>
    <scope>NUCLEOTIDE SEQUENCE [LARGE SCALE GENOMIC DNA]</scope>
    <source>
        <strain evidence="5">S2676</strain>
    </source>
</reference>
<feature type="chain" id="PRO_5024441324" evidence="1">
    <location>
        <begin position="25"/>
        <end position="797"/>
    </location>
</feature>
<feature type="domain" description="Glucodextranase N-terminal" evidence="3">
    <location>
        <begin position="32"/>
        <end position="315"/>
    </location>
</feature>
<proteinExistence type="predicted"/>
<dbReference type="Gene3D" id="2.70.98.10">
    <property type="match status" value="1"/>
</dbReference>
<dbReference type="GO" id="GO:0030246">
    <property type="term" value="F:carbohydrate binding"/>
    <property type="evidence" value="ECO:0007669"/>
    <property type="project" value="InterPro"/>
</dbReference>
<evidence type="ECO:0000313" key="5">
    <source>
        <dbReference type="Proteomes" id="UP000310249"/>
    </source>
</evidence>
<protein>
    <submittedName>
        <fullName evidence="4">Glucan 1,4-alpha-glucosidase</fullName>
    </submittedName>
</protein>
<dbReference type="Proteomes" id="UP000310249">
    <property type="component" value="Unassembled WGS sequence"/>
</dbReference>
<dbReference type="PANTHER" id="PTHR31616">
    <property type="entry name" value="TREHALASE"/>
    <property type="match status" value="1"/>
</dbReference>
<keyword evidence="1" id="KW-0732">Signal</keyword>
<dbReference type="SUPFAM" id="SSF48208">
    <property type="entry name" value="Six-hairpin glycosidases"/>
    <property type="match status" value="1"/>
</dbReference>
<dbReference type="Pfam" id="PF09137">
    <property type="entry name" value="Glucodextran_N"/>
    <property type="match status" value="1"/>
</dbReference>
<feature type="signal peptide" evidence="1">
    <location>
        <begin position="1"/>
        <end position="24"/>
    </location>
</feature>
<evidence type="ECO:0000259" key="3">
    <source>
        <dbReference type="Pfam" id="PF09137"/>
    </source>
</evidence>
<dbReference type="InterPro" id="IPR012341">
    <property type="entry name" value="6hp_glycosidase-like_sf"/>
</dbReference>
<dbReference type="EMBL" id="PNCI01000027">
    <property type="protein sequence ID" value="TMP28201.1"/>
    <property type="molecule type" value="Genomic_DNA"/>
</dbReference>
<name>A0A5S3WKQ6_9GAMM</name>
<accession>A0A5S3WKQ6</accession>
<evidence type="ECO:0000313" key="4">
    <source>
        <dbReference type="EMBL" id="TMP28201.1"/>
    </source>
</evidence>
<dbReference type="InterPro" id="IPR008928">
    <property type="entry name" value="6-hairpin_glycosidase_sf"/>
</dbReference>
<comment type="caution">
    <text evidence="4">The sequence shown here is derived from an EMBL/GenBank/DDBJ whole genome shotgun (WGS) entry which is preliminary data.</text>
</comment>
<dbReference type="SUPFAM" id="SSF74650">
    <property type="entry name" value="Galactose mutarotase-like"/>
    <property type="match status" value="1"/>
</dbReference>
<dbReference type="OrthoDB" id="9806081at2"/>
<dbReference type="PROSITE" id="PS51257">
    <property type="entry name" value="PROKAR_LIPOPROTEIN"/>
    <property type="match status" value="1"/>
</dbReference>
<dbReference type="RefSeq" id="WP_138550557.1">
    <property type="nucleotide sequence ID" value="NZ_PNCH01000013.1"/>
</dbReference>
<dbReference type="GO" id="GO:0005975">
    <property type="term" value="P:carbohydrate metabolic process"/>
    <property type="evidence" value="ECO:0007669"/>
    <property type="project" value="InterPro"/>
</dbReference>
<feature type="domain" description="GH15-like" evidence="2">
    <location>
        <begin position="331"/>
        <end position="777"/>
    </location>
</feature>
<dbReference type="InterPro" id="IPR014718">
    <property type="entry name" value="GH-type_carb-bd"/>
</dbReference>
<dbReference type="AlphaFoldDB" id="A0A5S3WKQ6"/>
<reference evidence="4 5" key="1">
    <citation type="submission" date="2018-01" db="EMBL/GenBank/DDBJ databases">
        <authorList>
            <person name="Paulsen S."/>
            <person name="Gram L.K."/>
        </authorList>
    </citation>
    <scope>NUCLEOTIDE SEQUENCE [LARGE SCALE GENOMIC DNA]</scope>
    <source>
        <strain evidence="4 5">S2676</strain>
    </source>
</reference>
<evidence type="ECO:0000256" key="1">
    <source>
        <dbReference type="SAM" id="SignalP"/>
    </source>
</evidence>
<organism evidence="4 5">
    <name type="scientific">Pseudoalteromonas rubra</name>
    <dbReference type="NCBI Taxonomy" id="43658"/>
    <lineage>
        <taxon>Bacteria</taxon>
        <taxon>Pseudomonadati</taxon>
        <taxon>Pseudomonadota</taxon>
        <taxon>Gammaproteobacteria</taxon>
        <taxon>Alteromonadales</taxon>
        <taxon>Pseudoalteromonadaceae</taxon>
        <taxon>Pseudoalteromonas</taxon>
    </lineage>
</organism>